<protein>
    <recommendedName>
        <fullName evidence="3">Cytochrome oxidase subunit I profile domain-containing protein</fullName>
    </recommendedName>
</protein>
<keyword evidence="1" id="KW-0472">Membrane</keyword>
<dbReference type="InterPro" id="IPR010266">
    <property type="entry name" value="NnrS"/>
</dbReference>
<feature type="transmembrane region" description="Helical" evidence="1">
    <location>
        <begin position="161"/>
        <end position="183"/>
    </location>
</feature>
<dbReference type="EMBL" id="VSSQ01008920">
    <property type="protein sequence ID" value="MPM40216.1"/>
    <property type="molecule type" value="Genomic_DNA"/>
</dbReference>
<dbReference type="InterPro" id="IPR036927">
    <property type="entry name" value="Cyt_c_oxase-like_su1_sf"/>
</dbReference>
<evidence type="ECO:0008006" key="3">
    <source>
        <dbReference type="Google" id="ProtNLM"/>
    </source>
</evidence>
<evidence type="ECO:0000313" key="2">
    <source>
        <dbReference type="EMBL" id="MPM40216.1"/>
    </source>
</evidence>
<feature type="transmembrane region" description="Helical" evidence="1">
    <location>
        <begin position="123"/>
        <end position="149"/>
    </location>
</feature>
<feature type="transmembrane region" description="Helical" evidence="1">
    <location>
        <begin position="412"/>
        <end position="434"/>
    </location>
</feature>
<sequence length="449" mass="50272">MYNNQLSGHVKVPLANRIYRFFFISALVIIFTLGCMWGAINLLLIGLEGSFHGIDYSWVLAHGHAMVFGFVGLFIMGFSFQAIPRYTEIALWHPRLALSVLPLMITGILLQAWAHVIAPRPPYLLLGIAAGGLQLVAVAIFVMVVVRTLRGTHVRRNNDGFIYAALSWFLLAAIINPIIFSLFESAGTEEEFLFNVSSFNIPYRDIQTLGIAVVMILGMSLHILPHAYGFREPSSRWRKFLLWGVNGAILFGIISFTAGMTTGVHWWHAANGISYIILLVAAIGTPIQFRLFRRVPGGSDRSLKFIRAAYLWFIVAMLLLAFGPYYMFDIYLPMTGGVNPFSHAYFGAYRHALTVGFIMMMIVGVSTKVVPIFSGIDIRKTNSLWTVFLLLNLGNAWRIISQITTDFFPQVFGVIGISGFIELTALGLWGYELIKNIQAGKRIDRYQPE</sequence>
<name>A0A644ZH92_9ZZZZ</name>
<feature type="transmembrane region" description="Helical" evidence="1">
    <location>
        <begin position="21"/>
        <end position="45"/>
    </location>
</feature>
<keyword evidence="1" id="KW-1133">Transmembrane helix</keyword>
<reference evidence="2" key="1">
    <citation type="submission" date="2019-08" db="EMBL/GenBank/DDBJ databases">
        <authorList>
            <person name="Kucharzyk K."/>
            <person name="Murdoch R.W."/>
            <person name="Higgins S."/>
            <person name="Loffler F."/>
        </authorList>
    </citation>
    <scope>NUCLEOTIDE SEQUENCE</scope>
</reference>
<evidence type="ECO:0000256" key="1">
    <source>
        <dbReference type="SAM" id="Phobius"/>
    </source>
</evidence>
<feature type="transmembrane region" description="Helical" evidence="1">
    <location>
        <begin position="308"/>
        <end position="328"/>
    </location>
</feature>
<accession>A0A644ZH92</accession>
<feature type="transmembrane region" description="Helical" evidence="1">
    <location>
        <begin position="65"/>
        <end position="84"/>
    </location>
</feature>
<feature type="transmembrane region" description="Helical" evidence="1">
    <location>
        <begin position="382"/>
        <end position="400"/>
    </location>
</feature>
<dbReference type="AlphaFoldDB" id="A0A644ZH92"/>
<gene>
    <name evidence="2" type="ORF">SDC9_86856</name>
</gene>
<dbReference type="Gene3D" id="1.20.210.10">
    <property type="entry name" value="Cytochrome c oxidase-like, subunit I domain"/>
    <property type="match status" value="2"/>
</dbReference>
<dbReference type="SUPFAM" id="SSF81442">
    <property type="entry name" value="Cytochrome c oxidase subunit I-like"/>
    <property type="match status" value="1"/>
</dbReference>
<feature type="transmembrane region" description="Helical" evidence="1">
    <location>
        <begin position="240"/>
        <end position="260"/>
    </location>
</feature>
<proteinExistence type="predicted"/>
<feature type="transmembrane region" description="Helical" evidence="1">
    <location>
        <begin position="96"/>
        <end position="117"/>
    </location>
</feature>
<dbReference type="Pfam" id="PF05940">
    <property type="entry name" value="NnrS"/>
    <property type="match status" value="1"/>
</dbReference>
<feature type="transmembrane region" description="Helical" evidence="1">
    <location>
        <begin position="348"/>
        <end position="370"/>
    </location>
</feature>
<feature type="transmembrane region" description="Helical" evidence="1">
    <location>
        <begin position="206"/>
        <end position="228"/>
    </location>
</feature>
<keyword evidence="1" id="KW-0812">Transmembrane</keyword>
<organism evidence="2">
    <name type="scientific">bioreactor metagenome</name>
    <dbReference type="NCBI Taxonomy" id="1076179"/>
    <lineage>
        <taxon>unclassified sequences</taxon>
        <taxon>metagenomes</taxon>
        <taxon>ecological metagenomes</taxon>
    </lineage>
</organism>
<comment type="caution">
    <text evidence="2">The sequence shown here is derived from an EMBL/GenBank/DDBJ whole genome shotgun (WGS) entry which is preliminary data.</text>
</comment>
<feature type="transmembrane region" description="Helical" evidence="1">
    <location>
        <begin position="266"/>
        <end position="287"/>
    </location>
</feature>